<proteinExistence type="inferred from homology"/>
<dbReference type="PROSITE" id="PS01131">
    <property type="entry name" value="RRNA_A_DIMETH"/>
    <property type="match status" value="1"/>
</dbReference>
<comment type="caution">
    <text evidence="5">The sequence shown here is derived from an EMBL/GenBank/DDBJ whole genome shotgun (WGS) entry which is preliminary data.</text>
</comment>
<gene>
    <name evidence="5" type="ORF">GZH52_15520</name>
</gene>
<dbReference type="GO" id="GO:0004719">
    <property type="term" value="F:protein-L-isoaspartate (D-aspartate) O-methyltransferase activity"/>
    <property type="evidence" value="ECO:0007669"/>
    <property type="project" value="InterPro"/>
</dbReference>
<dbReference type="EMBL" id="JAAGAA010000017">
    <property type="protein sequence ID" value="NDV14179.1"/>
    <property type="molecule type" value="Genomic_DNA"/>
</dbReference>
<name>A0A6B2KVY9_9NEIS</name>
<dbReference type="CDD" id="cd02440">
    <property type="entry name" value="AdoMet_MTases"/>
    <property type="match status" value="1"/>
</dbReference>
<dbReference type="AlphaFoldDB" id="A0A6B2KVY9"/>
<reference evidence="5 6" key="1">
    <citation type="submission" date="2020-02" db="EMBL/GenBank/DDBJ databases">
        <authorList>
            <person name="Yang Z."/>
        </authorList>
    </citation>
    <scope>NUCLEOTIDE SEQUENCE [LARGE SCALE GENOMIC DNA]</scope>
    <source>
        <strain evidence="5 6">HX-7-9</strain>
    </source>
</reference>
<organism evidence="5 6">
    <name type="scientific">Crenobacter caeni</name>
    <dbReference type="NCBI Taxonomy" id="2705474"/>
    <lineage>
        <taxon>Bacteria</taxon>
        <taxon>Pseudomonadati</taxon>
        <taxon>Pseudomonadota</taxon>
        <taxon>Betaproteobacteria</taxon>
        <taxon>Neisseriales</taxon>
        <taxon>Neisseriaceae</taxon>
        <taxon>Crenobacter</taxon>
    </lineage>
</organism>
<evidence type="ECO:0000313" key="6">
    <source>
        <dbReference type="Proteomes" id="UP000482578"/>
    </source>
</evidence>
<evidence type="ECO:0000256" key="4">
    <source>
        <dbReference type="ARBA" id="ARBA00030757"/>
    </source>
</evidence>
<evidence type="ECO:0000256" key="2">
    <source>
        <dbReference type="ARBA" id="ARBA00013346"/>
    </source>
</evidence>
<comment type="similarity">
    <text evidence="1">Belongs to the methyltransferase superfamily. L-isoaspartyl/D-aspartyl protein methyltransferase family.</text>
</comment>
<dbReference type="InterPro" id="IPR029063">
    <property type="entry name" value="SAM-dependent_MTases_sf"/>
</dbReference>
<dbReference type="InterPro" id="IPR020596">
    <property type="entry name" value="rRNA_Ade_Mease_Trfase_CS"/>
</dbReference>
<dbReference type="PANTHER" id="PTHR11579:SF18">
    <property type="entry name" value="PROTEIN-L-ISOASPARTATE O-METHYLTRANSFERASE"/>
    <property type="match status" value="1"/>
</dbReference>
<dbReference type="Pfam" id="PF01135">
    <property type="entry name" value="PCMT"/>
    <property type="match status" value="1"/>
</dbReference>
<dbReference type="Proteomes" id="UP000482578">
    <property type="component" value="Unassembled WGS sequence"/>
</dbReference>
<dbReference type="GO" id="GO:0005737">
    <property type="term" value="C:cytoplasm"/>
    <property type="evidence" value="ECO:0007669"/>
    <property type="project" value="TreeGrafter"/>
</dbReference>
<evidence type="ECO:0000313" key="5">
    <source>
        <dbReference type="EMBL" id="NDV14179.1"/>
    </source>
</evidence>
<dbReference type="PANTHER" id="PTHR11579">
    <property type="entry name" value="PROTEIN-L-ISOASPARTATE O-METHYLTRANSFERASE"/>
    <property type="match status" value="1"/>
</dbReference>
<sequence length="219" mass="24134">MDFEKARFNMIEQQIRPWDVLDTGILDLMFEVKREDFVSANLRNLTFTDRELPLPNGKLMLQPKVEARLLQDLEVTAGDKVLEVGTGSGYVTALIAKLAREVLSVEIDGEQLERAAAALRKAGVGNARLFEGNGVEGLPGQAPFDAIYVGGSLPVVPEALKQQLAIGGRMVVVVGDLPVMRALRIRRVSETDFASEEMFDICTQRLDGAEAIEPERFSF</sequence>
<protein>
    <recommendedName>
        <fullName evidence="2">Protein-L-isoaspartate O-methyltransferase</fullName>
    </recommendedName>
    <alternativeName>
        <fullName evidence="4">Protein L-isoaspartyl methyltransferase</fullName>
    </alternativeName>
</protein>
<keyword evidence="6" id="KW-1185">Reference proteome</keyword>
<dbReference type="RefSeq" id="WP_163317839.1">
    <property type="nucleotide sequence ID" value="NZ_JAAGAA010000017.1"/>
</dbReference>
<evidence type="ECO:0000256" key="3">
    <source>
        <dbReference type="ARBA" id="ARBA00022691"/>
    </source>
</evidence>
<dbReference type="Gene3D" id="3.40.50.150">
    <property type="entry name" value="Vaccinia Virus protein VP39"/>
    <property type="match status" value="1"/>
</dbReference>
<dbReference type="InterPro" id="IPR000682">
    <property type="entry name" value="PCMT"/>
</dbReference>
<keyword evidence="3" id="KW-0949">S-adenosyl-L-methionine</keyword>
<accession>A0A6B2KVY9</accession>
<dbReference type="SUPFAM" id="SSF53335">
    <property type="entry name" value="S-adenosyl-L-methionine-dependent methyltransferases"/>
    <property type="match status" value="1"/>
</dbReference>
<dbReference type="GO" id="GO:0000179">
    <property type="term" value="F:rRNA (adenine-N6,N6-)-dimethyltransferase activity"/>
    <property type="evidence" value="ECO:0007669"/>
    <property type="project" value="InterPro"/>
</dbReference>
<dbReference type="PROSITE" id="PS01279">
    <property type="entry name" value="PCMT"/>
    <property type="match status" value="1"/>
</dbReference>
<keyword evidence="5" id="KW-0489">Methyltransferase</keyword>
<keyword evidence="5" id="KW-0808">Transferase</keyword>
<evidence type="ECO:0000256" key="1">
    <source>
        <dbReference type="ARBA" id="ARBA00005369"/>
    </source>
</evidence>